<dbReference type="Proteomes" id="UP000327493">
    <property type="component" value="Chromosome 5"/>
</dbReference>
<evidence type="ECO:0000256" key="1">
    <source>
        <dbReference type="SAM" id="MobiDB-lite"/>
    </source>
</evidence>
<keyword evidence="3" id="KW-1185">Reference proteome</keyword>
<proteinExistence type="predicted"/>
<accession>A0A5J5DHP2</accession>
<evidence type="ECO:0000313" key="3">
    <source>
        <dbReference type="Proteomes" id="UP000327493"/>
    </source>
</evidence>
<feature type="non-terminal residue" evidence="2">
    <location>
        <position position="88"/>
    </location>
</feature>
<gene>
    <name evidence="2" type="ORF">FQN60_018322</name>
</gene>
<comment type="caution">
    <text evidence="2">The sequence shown here is derived from an EMBL/GenBank/DDBJ whole genome shotgun (WGS) entry which is preliminary data.</text>
</comment>
<dbReference type="AlphaFoldDB" id="A0A5J5DHP2"/>
<organism evidence="2 3">
    <name type="scientific">Etheostoma spectabile</name>
    <name type="common">orangethroat darter</name>
    <dbReference type="NCBI Taxonomy" id="54343"/>
    <lineage>
        <taxon>Eukaryota</taxon>
        <taxon>Metazoa</taxon>
        <taxon>Chordata</taxon>
        <taxon>Craniata</taxon>
        <taxon>Vertebrata</taxon>
        <taxon>Euteleostomi</taxon>
        <taxon>Actinopterygii</taxon>
        <taxon>Neopterygii</taxon>
        <taxon>Teleostei</taxon>
        <taxon>Neoteleostei</taxon>
        <taxon>Acanthomorphata</taxon>
        <taxon>Eupercaria</taxon>
        <taxon>Perciformes</taxon>
        <taxon>Percoidei</taxon>
        <taxon>Percidae</taxon>
        <taxon>Etheostomatinae</taxon>
        <taxon>Etheostoma</taxon>
    </lineage>
</organism>
<dbReference type="EMBL" id="VOFY01000005">
    <property type="protein sequence ID" value="KAA8592867.1"/>
    <property type="molecule type" value="Genomic_DNA"/>
</dbReference>
<reference evidence="2 3" key="1">
    <citation type="submission" date="2019-08" db="EMBL/GenBank/DDBJ databases">
        <title>A chromosome-level genome assembly, high-density linkage maps, and genome scans reveal the genomic architecture of hybrid incompatibilities underlying speciation via character displacement in darters (Percidae: Etheostominae).</title>
        <authorList>
            <person name="Moran R.L."/>
            <person name="Catchen J.M."/>
            <person name="Fuller R.C."/>
        </authorList>
    </citation>
    <scope>NUCLEOTIDE SEQUENCE [LARGE SCALE GENOMIC DNA]</scope>
    <source>
        <strain evidence="2">EspeVRDwgs_2016</strain>
        <tissue evidence="2">Muscle</tissue>
    </source>
</reference>
<feature type="region of interest" description="Disordered" evidence="1">
    <location>
        <begin position="53"/>
        <end position="73"/>
    </location>
</feature>
<sequence length="88" mass="9835">GLTTETSAGDIVGPLVSQRVLLRIISWDRNGSAEEENHSGVFSMRLRGGKRLEDYKEEEEEEEDRRYGRDAGGLLPAAAVTERKLTMQ</sequence>
<evidence type="ECO:0000313" key="2">
    <source>
        <dbReference type="EMBL" id="KAA8592867.1"/>
    </source>
</evidence>
<name>A0A5J5DHP2_9PERO</name>
<feature type="non-terminal residue" evidence="2">
    <location>
        <position position="1"/>
    </location>
</feature>
<protein>
    <submittedName>
        <fullName evidence="2">Uncharacterized protein</fullName>
    </submittedName>
</protein>